<reference evidence="2" key="1">
    <citation type="journal article" date="2019" name="bioRxiv">
        <title>The Genome of the Zebra Mussel, Dreissena polymorpha: A Resource for Invasive Species Research.</title>
        <authorList>
            <person name="McCartney M.A."/>
            <person name="Auch B."/>
            <person name="Kono T."/>
            <person name="Mallez S."/>
            <person name="Zhang Y."/>
            <person name="Obille A."/>
            <person name="Becker A."/>
            <person name="Abrahante J.E."/>
            <person name="Garbe J."/>
            <person name="Badalamenti J.P."/>
            <person name="Herman A."/>
            <person name="Mangelson H."/>
            <person name="Liachko I."/>
            <person name="Sullivan S."/>
            <person name="Sone E.D."/>
            <person name="Koren S."/>
            <person name="Silverstein K.A.T."/>
            <person name="Beckman K.B."/>
            <person name="Gohl D.M."/>
        </authorList>
    </citation>
    <scope>NUCLEOTIDE SEQUENCE</scope>
    <source>
        <strain evidence="2">Duluth1</strain>
        <tissue evidence="2">Whole animal</tissue>
    </source>
</reference>
<protein>
    <submittedName>
        <fullName evidence="2">Uncharacterized protein</fullName>
    </submittedName>
</protein>
<feature type="region of interest" description="Disordered" evidence="1">
    <location>
        <begin position="21"/>
        <end position="46"/>
    </location>
</feature>
<gene>
    <name evidence="2" type="ORF">DPMN_113298</name>
</gene>
<feature type="compositionally biased region" description="Polar residues" evidence="1">
    <location>
        <begin position="144"/>
        <end position="161"/>
    </location>
</feature>
<evidence type="ECO:0000313" key="3">
    <source>
        <dbReference type="Proteomes" id="UP000828390"/>
    </source>
</evidence>
<keyword evidence="3" id="KW-1185">Reference proteome</keyword>
<sequence length="182" mass="20083">MSRSFYVDSLIVKEPTLVSKRCRTTSPTEDHNHATMSPTRASPPAHMPTLHPVPCYPRHHRGMVSYCCPLCVVPPPAQLFSDRTMHQLVTTSGLTNLPSLPISYATSTAEMQLRTLGSFARSNLKHQTRCTDTVTLPNRHEHVQTSPKTLGSSPGNTSPLSDQRMVRYGAIGKWSSNIVNSC</sequence>
<dbReference type="EMBL" id="JAIWYP010000004">
    <property type="protein sequence ID" value="KAH3839860.1"/>
    <property type="molecule type" value="Genomic_DNA"/>
</dbReference>
<accession>A0A9D4KHY6</accession>
<name>A0A9D4KHY6_DREPO</name>
<proteinExistence type="predicted"/>
<evidence type="ECO:0000313" key="2">
    <source>
        <dbReference type="EMBL" id="KAH3839860.1"/>
    </source>
</evidence>
<feature type="region of interest" description="Disordered" evidence="1">
    <location>
        <begin position="138"/>
        <end position="161"/>
    </location>
</feature>
<evidence type="ECO:0000256" key="1">
    <source>
        <dbReference type="SAM" id="MobiDB-lite"/>
    </source>
</evidence>
<dbReference type="AlphaFoldDB" id="A0A9D4KHY6"/>
<reference evidence="2" key="2">
    <citation type="submission" date="2020-11" db="EMBL/GenBank/DDBJ databases">
        <authorList>
            <person name="McCartney M.A."/>
            <person name="Auch B."/>
            <person name="Kono T."/>
            <person name="Mallez S."/>
            <person name="Becker A."/>
            <person name="Gohl D.M."/>
            <person name="Silverstein K.A.T."/>
            <person name="Koren S."/>
            <person name="Bechman K.B."/>
            <person name="Herman A."/>
            <person name="Abrahante J.E."/>
            <person name="Garbe J."/>
        </authorList>
    </citation>
    <scope>NUCLEOTIDE SEQUENCE</scope>
    <source>
        <strain evidence="2">Duluth1</strain>
        <tissue evidence="2">Whole animal</tissue>
    </source>
</reference>
<comment type="caution">
    <text evidence="2">The sequence shown here is derived from an EMBL/GenBank/DDBJ whole genome shotgun (WGS) entry which is preliminary data.</text>
</comment>
<organism evidence="2 3">
    <name type="scientific">Dreissena polymorpha</name>
    <name type="common">Zebra mussel</name>
    <name type="synonym">Mytilus polymorpha</name>
    <dbReference type="NCBI Taxonomy" id="45954"/>
    <lineage>
        <taxon>Eukaryota</taxon>
        <taxon>Metazoa</taxon>
        <taxon>Spiralia</taxon>
        <taxon>Lophotrochozoa</taxon>
        <taxon>Mollusca</taxon>
        <taxon>Bivalvia</taxon>
        <taxon>Autobranchia</taxon>
        <taxon>Heteroconchia</taxon>
        <taxon>Euheterodonta</taxon>
        <taxon>Imparidentia</taxon>
        <taxon>Neoheterodontei</taxon>
        <taxon>Myida</taxon>
        <taxon>Dreissenoidea</taxon>
        <taxon>Dreissenidae</taxon>
        <taxon>Dreissena</taxon>
    </lineage>
</organism>
<dbReference type="Proteomes" id="UP000828390">
    <property type="component" value="Unassembled WGS sequence"/>
</dbReference>